<feature type="region of interest" description="Disordered" evidence="12">
    <location>
        <begin position="689"/>
        <end position="714"/>
    </location>
</feature>
<dbReference type="InterPro" id="IPR001752">
    <property type="entry name" value="Kinesin_motor_dom"/>
</dbReference>
<dbReference type="GO" id="GO:0003777">
    <property type="term" value="F:microtubule motor activity"/>
    <property type="evidence" value="ECO:0007669"/>
    <property type="project" value="InterPro"/>
</dbReference>
<evidence type="ECO:0000256" key="11">
    <source>
        <dbReference type="SAM" id="Coils"/>
    </source>
</evidence>
<keyword evidence="8" id="KW-0206">Cytoskeleton</keyword>
<keyword evidence="15" id="KW-1185">Reference proteome</keyword>
<dbReference type="GO" id="GO:0005524">
    <property type="term" value="F:ATP binding"/>
    <property type="evidence" value="ECO:0007669"/>
    <property type="project" value="UniProtKB-UniRule"/>
</dbReference>
<dbReference type="Proteomes" id="UP001178507">
    <property type="component" value="Unassembled WGS sequence"/>
</dbReference>
<evidence type="ECO:0000256" key="2">
    <source>
        <dbReference type="ARBA" id="ARBA00022490"/>
    </source>
</evidence>
<organism evidence="14 15">
    <name type="scientific">Effrenium voratum</name>
    <dbReference type="NCBI Taxonomy" id="2562239"/>
    <lineage>
        <taxon>Eukaryota</taxon>
        <taxon>Sar</taxon>
        <taxon>Alveolata</taxon>
        <taxon>Dinophyceae</taxon>
        <taxon>Suessiales</taxon>
        <taxon>Symbiodiniaceae</taxon>
        <taxon>Effrenium</taxon>
    </lineage>
</organism>
<keyword evidence="6 11" id="KW-0175">Coiled coil</keyword>
<evidence type="ECO:0000256" key="10">
    <source>
        <dbReference type="PROSITE-ProRule" id="PRU00283"/>
    </source>
</evidence>
<keyword evidence="4 10" id="KW-0547">Nucleotide-binding</keyword>
<comment type="similarity">
    <text evidence="9">Belongs to the TRAFAC class myosin-kinesin ATPase superfamily. Kinesin family. KIN-5/BimC subfamily.</text>
</comment>
<evidence type="ECO:0000256" key="5">
    <source>
        <dbReference type="ARBA" id="ARBA00022840"/>
    </source>
</evidence>
<protein>
    <recommendedName>
        <fullName evidence="13">Kinesin motor domain-containing protein</fullName>
    </recommendedName>
</protein>
<dbReference type="Gene3D" id="3.40.850.10">
    <property type="entry name" value="Kinesin motor domain"/>
    <property type="match status" value="1"/>
</dbReference>
<keyword evidence="7 10" id="KW-0505">Motor protein</keyword>
<evidence type="ECO:0000256" key="8">
    <source>
        <dbReference type="ARBA" id="ARBA00023212"/>
    </source>
</evidence>
<feature type="compositionally biased region" description="Basic and acidic residues" evidence="12">
    <location>
        <begin position="693"/>
        <end position="708"/>
    </location>
</feature>
<dbReference type="GO" id="GO:0005874">
    <property type="term" value="C:microtubule"/>
    <property type="evidence" value="ECO:0007669"/>
    <property type="project" value="UniProtKB-KW"/>
</dbReference>
<feature type="coiled-coil region" evidence="11">
    <location>
        <begin position="434"/>
        <end position="465"/>
    </location>
</feature>
<evidence type="ECO:0000256" key="12">
    <source>
        <dbReference type="SAM" id="MobiDB-lite"/>
    </source>
</evidence>
<feature type="binding site" evidence="10">
    <location>
        <begin position="103"/>
        <end position="110"/>
    </location>
    <ligand>
        <name>ATP</name>
        <dbReference type="ChEBI" id="CHEBI:30616"/>
    </ligand>
</feature>
<keyword evidence="3" id="KW-0493">Microtubule</keyword>
<feature type="coiled-coil region" evidence="11">
    <location>
        <begin position="880"/>
        <end position="1061"/>
    </location>
</feature>
<evidence type="ECO:0000256" key="3">
    <source>
        <dbReference type="ARBA" id="ARBA00022701"/>
    </source>
</evidence>
<comment type="caution">
    <text evidence="14">The sequence shown here is derived from an EMBL/GenBank/DDBJ whole genome shotgun (WGS) entry which is preliminary data.</text>
</comment>
<evidence type="ECO:0000256" key="1">
    <source>
        <dbReference type="ARBA" id="ARBA00004245"/>
    </source>
</evidence>
<dbReference type="PANTHER" id="PTHR47968">
    <property type="entry name" value="CENTROMERE PROTEIN E"/>
    <property type="match status" value="1"/>
</dbReference>
<name>A0AA36MYY4_9DINO</name>
<keyword evidence="2" id="KW-0963">Cytoplasm</keyword>
<dbReference type="PANTHER" id="PTHR47968:SF75">
    <property type="entry name" value="CENTROMERE-ASSOCIATED PROTEIN E"/>
    <property type="match status" value="1"/>
</dbReference>
<dbReference type="PROSITE" id="PS50067">
    <property type="entry name" value="KINESIN_MOTOR_2"/>
    <property type="match status" value="1"/>
</dbReference>
<dbReference type="FunFam" id="3.40.850.10:FF:000019">
    <property type="entry name" value="Kinesin-like protein KIN-5D"/>
    <property type="match status" value="1"/>
</dbReference>
<dbReference type="GO" id="GO:0008017">
    <property type="term" value="F:microtubule binding"/>
    <property type="evidence" value="ECO:0007669"/>
    <property type="project" value="InterPro"/>
</dbReference>
<dbReference type="Pfam" id="PF10243">
    <property type="entry name" value="MIP-T3"/>
    <property type="match status" value="1"/>
</dbReference>
<dbReference type="SUPFAM" id="SSF52540">
    <property type="entry name" value="P-loop containing nucleoside triphosphate hydrolases"/>
    <property type="match status" value="1"/>
</dbReference>
<sequence length="1187" mass="131548">MGDEEEKKPDCVKVAVRLRPLSSKELGNNESSIIELTEQTSGTGTATGSVVINDPDNKEKPSTFAFDIVFGTGTMQETVFQAVGQAAVNSTLTGYNGTIFAYGQTGSGKSWCMMGGGGDLKGIIPRVNEQLFVRIDELQQAVSSRKFLVMCSFFEIYNEIIFDLLNPVQDRSKLGAGLQVKEHPVLGIYVKDLQEIVVSDADKLVQLMNSGTKNRAVSSTMMNSVSSRSHSIFTIKVHQKDDEDKSKNVFAKLNLVDLAGSERQKGTGASGQTLKEGANINKSLSALGNVINALVEIANGKKVFVPFRNSKLTRVLQESLGGNSLCTMLATLSPAACNYEETMSTLRYANRAKAIKVSATKNEEASQISRLNSEIEELKKKLAAADQGAGGGMGSMSDEEKRAMQEKFSAQLSDMQKMVSSTWEDKAKLSADYESQINKALDEQKKQARAMQEECRKRLRLLEDQNDLELSIRGLIGTLQSLPGGSLPCEKLRSCEMPGQWLKIVADIAEVAEDAKKDSTMAVAFQSAFREDLRLWVDGEEAADYSMARTGARRALTKLETLKREMSKLGSLEVAGRTKAQDFAQAVRGAHEEWLQGLEAVKEELRGESEMGDASPTVDQSGISPLHAQMLEDIGRILQLIESQARAKADAEFDDLSGEAPALAELVLRGLELVGGDKLPEEEVIRSVLGADDGPRPPRDSRPMHEWGPDDVDDTPEGTEFVLAQVVSLESLNKKRTALELLSRPPPKFVHDVALLIQQQTGFLQAMSQEWPEQSRDARIELLQYIADSASAAVGVKRIDFDPADVLKGKEVPKTLRLLQLLAVAAAKFLNRGRLQRKPSKTRLSAMTPFLDAVSRCLRAVMDSARENGASPKEDGDASFRALQDRLEAEQQLRKKNEERLLEVHKESESFRQALAERNQQLDQATQAAVATSQKKARLQKDVTTFRQNLLAKALSMGNPKVESLKTEIENHSRLADSHQEEKASLQKNLQEMVQEQIEADTQRETLEMEVQRMQVTVASSEELLGVQTEHQKLSMKIASLQEKMRQISEEEDAEREQEAQLLEDKKQMLAKSEDLQMQLQVIIEERDGLREGMDLDWQEKTRLEEELENVSEGYVHLSERLNEKEEEGQELQEQLQQCDNLLEMLQAKAGRDQLAAPAPPPKPPDDPPDAASSHYSDEDFEEPDED</sequence>
<accession>A0AA36MYY4</accession>
<dbReference type="EMBL" id="CAUJNA010001155">
    <property type="protein sequence ID" value="CAJ1384796.1"/>
    <property type="molecule type" value="Genomic_DNA"/>
</dbReference>
<dbReference type="InterPro" id="IPR040468">
    <property type="entry name" value="TRAF3IP1_N"/>
</dbReference>
<dbReference type="InterPro" id="IPR042576">
    <property type="entry name" value="TRAF3IP1_N_sf"/>
</dbReference>
<dbReference type="InterPro" id="IPR027417">
    <property type="entry name" value="P-loop_NTPase"/>
</dbReference>
<feature type="domain" description="Kinesin motor" evidence="13">
    <location>
        <begin position="11"/>
        <end position="355"/>
    </location>
</feature>
<evidence type="ECO:0000313" key="15">
    <source>
        <dbReference type="Proteomes" id="UP001178507"/>
    </source>
</evidence>
<comment type="subcellular location">
    <subcellularLocation>
        <location evidence="1">Cytoplasm</location>
        <location evidence="1">Cytoskeleton</location>
    </subcellularLocation>
</comment>
<evidence type="ECO:0000256" key="9">
    <source>
        <dbReference type="ARBA" id="ARBA00034704"/>
    </source>
</evidence>
<dbReference type="InterPro" id="IPR027640">
    <property type="entry name" value="Kinesin-like_fam"/>
</dbReference>
<dbReference type="CDD" id="cd00106">
    <property type="entry name" value="KISc"/>
    <property type="match status" value="1"/>
</dbReference>
<dbReference type="PROSITE" id="PS00411">
    <property type="entry name" value="KINESIN_MOTOR_1"/>
    <property type="match status" value="1"/>
</dbReference>
<reference evidence="14" key="1">
    <citation type="submission" date="2023-08" db="EMBL/GenBank/DDBJ databases">
        <authorList>
            <person name="Chen Y."/>
            <person name="Shah S."/>
            <person name="Dougan E. K."/>
            <person name="Thang M."/>
            <person name="Chan C."/>
        </authorList>
    </citation>
    <scope>NUCLEOTIDE SEQUENCE</scope>
</reference>
<evidence type="ECO:0000259" key="13">
    <source>
        <dbReference type="PROSITE" id="PS50067"/>
    </source>
</evidence>
<dbReference type="InterPro" id="IPR036961">
    <property type="entry name" value="Kinesin_motor_dom_sf"/>
</dbReference>
<evidence type="ECO:0000313" key="14">
    <source>
        <dbReference type="EMBL" id="CAJ1384796.1"/>
    </source>
</evidence>
<dbReference type="InterPro" id="IPR019821">
    <property type="entry name" value="Kinesin_motor_CS"/>
</dbReference>
<feature type="coiled-coil region" evidence="11">
    <location>
        <begin position="361"/>
        <end position="388"/>
    </location>
</feature>
<dbReference type="AlphaFoldDB" id="A0AA36MYY4"/>
<gene>
    <name evidence="14" type="ORF">EVOR1521_LOCUS11580</name>
</gene>
<dbReference type="SMART" id="SM00129">
    <property type="entry name" value="KISc"/>
    <property type="match status" value="1"/>
</dbReference>
<keyword evidence="5 10" id="KW-0067">ATP-binding</keyword>
<dbReference type="GO" id="GO:0007010">
    <property type="term" value="P:cytoskeleton organization"/>
    <property type="evidence" value="ECO:0007669"/>
    <property type="project" value="UniProtKB-ARBA"/>
</dbReference>
<proteinExistence type="inferred from homology"/>
<evidence type="ECO:0000256" key="6">
    <source>
        <dbReference type="ARBA" id="ARBA00023054"/>
    </source>
</evidence>
<dbReference type="PRINTS" id="PR00380">
    <property type="entry name" value="KINESINHEAVY"/>
</dbReference>
<dbReference type="Pfam" id="PF00225">
    <property type="entry name" value="Kinesin"/>
    <property type="match status" value="1"/>
</dbReference>
<dbReference type="GO" id="GO:0007018">
    <property type="term" value="P:microtubule-based movement"/>
    <property type="evidence" value="ECO:0007669"/>
    <property type="project" value="InterPro"/>
</dbReference>
<dbReference type="Gene3D" id="1.10.418.50">
    <property type="entry name" value="Microtubule-binding protein MIP-T3"/>
    <property type="match status" value="1"/>
</dbReference>
<feature type="region of interest" description="Disordered" evidence="12">
    <location>
        <begin position="1146"/>
        <end position="1187"/>
    </location>
</feature>
<evidence type="ECO:0000256" key="7">
    <source>
        <dbReference type="ARBA" id="ARBA00023175"/>
    </source>
</evidence>
<evidence type="ECO:0000256" key="4">
    <source>
        <dbReference type="ARBA" id="ARBA00022741"/>
    </source>
</evidence>